<protein>
    <recommendedName>
        <fullName evidence="6">Transcription factor IIIC putative zinc-finger domain-containing protein</fullName>
    </recommendedName>
</protein>
<dbReference type="PANTHER" id="PTHR15496:SF2">
    <property type="entry name" value="GENERAL TRANSCRIPTION FACTOR 3C POLYPEPTIDE 4"/>
    <property type="match status" value="1"/>
</dbReference>
<evidence type="ECO:0008006" key="6">
    <source>
        <dbReference type="Google" id="ProtNLM"/>
    </source>
</evidence>
<dbReference type="PANTHER" id="PTHR15496">
    <property type="entry name" value="GENERAL TRANSCRIPTION FACTOR 3C POLYPEPTIDE 4 FAMILY"/>
    <property type="match status" value="1"/>
</dbReference>
<feature type="region of interest" description="Disordered" evidence="1">
    <location>
        <begin position="579"/>
        <end position="614"/>
    </location>
</feature>
<evidence type="ECO:0000313" key="5">
    <source>
        <dbReference type="Proteomes" id="UP001586593"/>
    </source>
</evidence>
<accession>A0ABR3X6L6</accession>
<dbReference type="InterPro" id="IPR024761">
    <property type="entry name" value="TFIIIC_delta_N"/>
</dbReference>
<evidence type="ECO:0000259" key="3">
    <source>
        <dbReference type="Pfam" id="PF12660"/>
    </source>
</evidence>
<feature type="compositionally biased region" description="Acidic residues" evidence="1">
    <location>
        <begin position="144"/>
        <end position="153"/>
    </location>
</feature>
<name>A0ABR3X6L6_9PEZI</name>
<organism evidence="4 5">
    <name type="scientific">Phialemonium thermophilum</name>
    <dbReference type="NCBI Taxonomy" id="223376"/>
    <lineage>
        <taxon>Eukaryota</taxon>
        <taxon>Fungi</taxon>
        <taxon>Dikarya</taxon>
        <taxon>Ascomycota</taxon>
        <taxon>Pezizomycotina</taxon>
        <taxon>Sordariomycetes</taxon>
        <taxon>Sordariomycetidae</taxon>
        <taxon>Cephalothecales</taxon>
        <taxon>Cephalothecaceae</taxon>
        <taxon>Phialemonium</taxon>
    </lineage>
</organism>
<proteinExistence type="predicted"/>
<reference evidence="4 5" key="1">
    <citation type="journal article" date="2024" name="Commun. Biol.">
        <title>Comparative genomic analysis of thermophilic fungi reveals convergent evolutionary adaptations and gene losses.</title>
        <authorList>
            <person name="Steindorff A.S."/>
            <person name="Aguilar-Pontes M.V."/>
            <person name="Robinson A.J."/>
            <person name="Andreopoulos B."/>
            <person name="LaButti K."/>
            <person name="Kuo A."/>
            <person name="Mondo S."/>
            <person name="Riley R."/>
            <person name="Otillar R."/>
            <person name="Haridas S."/>
            <person name="Lipzen A."/>
            <person name="Grimwood J."/>
            <person name="Schmutz J."/>
            <person name="Clum A."/>
            <person name="Reid I.D."/>
            <person name="Moisan M.C."/>
            <person name="Butler G."/>
            <person name="Nguyen T.T.M."/>
            <person name="Dewar K."/>
            <person name="Conant G."/>
            <person name="Drula E."/>
            <person name="Henrissat B."/>
            <person name="Hansel C."/>
            <person name="Singer S."/>
            <person name="Hutchinson M.I."/>
            <person name="de Vries R.P."/>
            <person name="Natvig D.O."/>
            <person name="Powell A.J."/>
            <person name="Tsang A."/>
            <person name="Grigoriev I.V."/>
        </authorList>
    </citation>
    <scope>NUCLEOTIDE SEQUENCE [LARGE SCALE GENOMIC DNA]</scope>
    <source>
        <strain evidence="4 5">ATCC 24622</strain>
    </source>
</reference>
<sequence>MMILKIPPLRDVNFNSRPLVKRAVAWSGDGELAVAADDSVHVLVPSFPGSGIVVGVSGDARANSSNDDDMDTGHGVDDEDADMRPAFLRRRKQAHSRPQFSEGSLQIPVSYPRLSLQVNTELFEVAGLPSPDASEVPHNGTDAADPDEVEGESGSESSVLDSRDTVSKVVDVAEGVGSGLISGSNSSFNHVVRISWSPAGLGHGGRPVLAVLTSAGTIGIYGDRPSSEEASSFAPLRGKDGMVKQRSLSSWAILWGVGGRLTVPHQKSKAEYIQGMAWSREITAGHALLAYINDSNEVVVLDVRYQRVSTATNEYSKQKKIHKGPSQENASATTVEEKMWKVYELSRFKSECPHVGKFVWDPDYTPCGTSFGLTWSPWLLTGESRICVLSYIDRDFVGFRKVVVENVNTPNNTPTISVGQTDLSSLCAALTTDSFVEFEDAIWTRDQSKLVRGLLSTGFDVIPFEVIIAGDVLPRTEHREQCDASSMARPTYGTNGQLANPIQDLIIHPPDLINPTPTPMYSLVRLSATSNNQDWYQTNMNVFNGQQGESRKPAWVLDISQKLEISVPTDLKGLGAFENMDETGDMPTADEPAAGGNSERVEVSDDASDNGFPQTTEIHPYRFRLLGLAASPGGGASVVLVSRLSTQQPHRENWSDLRSTLLFDSKPRERPSKRDGSKLRSLLYGRLTTEGRMLEWMYGAGPDVPGVTTMYDDARNPIENLAEAAERRSLRDLFSDAVAQQQCEMCQQPMEVKGTDGRHSICKLGHFFSTCGSSGLAIQAPGISRTCGVCGSRTLKLPYLIQKAPHMAGKIKEIFNEDRCGNCGGKFVD</sequence>
<dbReference type="Pfam" id="PF12660">
    <property type="entry name" value="zf-TFIIIC"/>
    <property type="match status" value="1"/>
</dbReference>
<dbReference type="EMBL" id="JAZHXJ010000154">
    <property type="protein sequence ID" value="KAL1871570.1"/>
    <property type="molecule type" value="Genomic_DNA"/>
</dbReference>
<feature type="region of interest" description="Disordered" evidence="1">
    <location>
        <begin position="60"/>
        <end position="82"/>
    </location>
</feature>
<comment type="caution">
    <text evidence="4">The sequence shown here is derived from an EMBL/GenBank/DDBJ whole genome shotgun (WGS) entry which is preliminary data.</text>
</comment>
<dbReference type="Pfam" id="PF12657">
    <property type="entry name" value="TFIIIC_delta"/>
    <property type="match status" value="1"/>
</dbReference>
<feature type="domain" description="Transcription factor IIIC 90kDa subunit N-terminal" evidence="2">
    <location>
        <begin position="181"/>
        <end position="642"/>
    </location>
</feature>
<dbReference type="InterPro" id="IPR024764">
    <property type="entry name" value="TFIIIC_Znf"/>
</dbReference>
<feature type="domain" description="Transcription factor IIIC putative zinc-finger" evidence="3">
    <location>
        <begin position="740"/>
        <end position="827"/>
    </location>
</feature>
<dbReference type="InterPro" id="IPR044230">
    <property type="entry name" value="GTF3C4"/>
</dbReference>
<evidence type="ECO:0000256" key="1">
    <source>
        <dbReference type="SAM" id="MobiDB-lite"/>
    </source>
</evidence>
<keyword evidence="5" id="KW-1185">Reference proteome</keyword>
<dbReference type="Proteomes" id="UP001586593">
    <property type="component" value="Unassembled WGS sequence"/>
</dbReference>
<gene>
    <name evidence="4" type="ORF">VTK73DRAFT_2034</name>
</gene>
<evidence type="ECO:0000259" key="2">
    <source>
        <dbReference type="Pfam" id="PF12657"/>
    </source>
</evidence>
<feature type="region of interest" description="Disordered" evidence="1">
    <location>
        <begin position="128"/>
        <end position="164"/>
    </location>
</feature>
<evidence type="ECO:0000313" key="4">
    <source>
        <dbReference type="EMBL" id="KAL1871570.1"/>
    </source>
</evidence>